<proteinExistence type="predicted"/>
<evidence type="ECO:0000256" key="1">
    <source>
        <dbReference type="SAM" id="MobiDB-lite"/>
    </source>
</evidence>
<dbReference type="EMBL" id="JAUDFV010000064">
    <property type="protein sequence ID" value="KAL2735166.1"/>
    <property type="molecule type" value="Genomic_DNA"/>
</dbReference>
<keyword evidence="3" id="KW-1185">Reference proteome</keyword>
<dbReference type="Proteomes" id="UP001607302">
    <property type="component" value="Unassembled WGS sequence"/>
</dbReference>
<feature type="compositionally biased region" description="Acidic residues" evidence="1">
    <location>
        <begin position="16"/>
        <end position="36"/>
    </location>
</feature>
<name>A0ABD2BQW3_VESSQ</name>
<dbReference type="AlphaFoldDB" id="A0ABD2BQW3"/>
<evidence type="ECO:0000313" key="3">
    <source>
        <dbReference type="Proteomes" id="UP001607302"/>
    </source>
</evidence>
<evidence type="ECO:0000313" key="2">
    <source>
        <dbReference type="EMBL" id="KAL2735166.1"/>
    </source>
</evidence>
<sequence length="83" mass="9462">MVHVEATPLHVGPLVQEEEEEEEEEEVDVEVEVEVEGEGEIGGRREVMRGKRRGSSKGYLQEEVEKMERPLAISFEREENPVG</sequence>
<gene>
    <name evidence="2" type="ORF">V1478_002806</name>
</gene>
<protein>
    <submittedName>
        <fullName evidence="2">Uncharacterized protein</fullName>
    </submittedName>
</protein>
<feature type="region of interest" description="Disordered" evidence="1">
    <location>
        <begin position="1"/>
        <end position="36"/>
    </location>
</feature>
<organism evidence="2 3">
    <name type="scientific">Vespula squamosa</name>
    <name type="common">Southern yellow jacket</name>
    <name type="synonym">Wasp</name>
    <dbReference type="NCBI Taxonomy" id="30214"/>
    <lineage>
        <taxon>Eukaryota</taxon>
        <taxon>Metazoa</taxon>
        <taxon>Ecdysozoa</taxon>
        <taxon>Arthropoda</taxon>
        <taxon>Hexapoda</taxon>
        <taxon>Insecta</taxon>
        <taxon>Pterygota</taxon>
        <taxon>Neoptera</taxon>
        <taxon>Endopterygota</taxon>
        <taxon>Hymenoptera</taxon>
        <taxon>Apocrita</taxon>
        <taxon>Aculeata</taxon>
        <taxon>Vespoidea</taxon>
        <taxon>Vespidae</taxon>
        <taxon>Vespinae</taxon>
        <taxon>Vespula</taxon>
    </lineage>
</organism>
<comment type="caution">
    <text evidence="2">The sequence shown here is derived from an EMBL/GenBank/DDBJ whole genome shotgun (WGS) entry which is preliminary data.</text>
</comment>
<accession>A0ABD2BQW3</accession>
<reference evidence="2 3" key="1">
    <citation type="journal article" date="2024" name="Ann. Entomol. Soc. Am.">
        <title>Genomic analyses of the southern and eastern yellowjacket wasps (Hymenoptera: Vespidae) reveal evolutionary signatures of social life.</title>
        <authorList>
            <person name="Catto M.A."/>
            <person name="Caine P.B."/>
            <person name="Orr S.E."/>
            <person name="Hunt B.G."/>
            <person name="Goodisman M.A.D."/>
        </authorList>
    </citation>
    <scope>NUCLEOTIDE SEQUENCE [LARGE SCALE GENOMIC DNA]</scope>
    <source>
        <strain evidence="2">233</strain>
        <tissue evidence="2">Head and thorax</tissue>
    </source>
</reference>